<keyword evidence="1" id="KW-0732">Signal</keyword>
<organism evidence="2 3">
    <name type="scientific">Drosophila kikkawai</name>
    <name type="common">Fruit fly</name>
    <dbReference type="NCBI Taxonomy" id="30033"/>
    <lineage>
        <taxon>Eukaryota</taxon>
        <taxon>Metazoa</taxon>
        <taxon>Ecdysozoa</taxon>
        <taxon>Arthropoda</taxon>
        <taxon>Hexapoda</taxon>
        <taxon>Insecta</taxon>
        <taxon>Pterygota</taxon>
        <taxon>Neoptera</taxon>
        <taxon>Endopterygota</taxon>
        <taxon>Diptera</taxon>
        <taxon>Brachycera</taxon>
        <taxon>Muscomorpha</taxon>
        <taxon>Ephydroidea</taxon>
        <taxon>Drosophilidae</taxon>
        <taxon>Drosophila</taxon>
        <taxon>Sophophora</taxon>
    </lineage>
</organism>
<keyword evidence="2" id="KW-1185">Reference proteome</keyword>
<proteinExistence type="predicted"/>
<name>A0A6P4JGF9_DROKI</name>
<protein>
    <submittedName>
        <fullName evidence="3">Uncharacterized protein</fullName>
    </submittedName>
</protein>
<sequence length="152" mass="16955">MYRKCLLLLTLVAMGSAATRGRDYLPRPPARAYVYSPPSPSTMAALRRIIQGHLERFQQADQNQQAQQQTQFSRRALAQQTKAEVSPEKWQKPQAVMQVYVVSGAASDNILGYAVPPNSPTPKNYAQNFLPEGKDVVPGSSYIPLRLLVIKR</sequence>
<gene>
    <name evidence="3" type="primary">LOC108082813</name>
</gene>
<dbReference type="Proteomes" id="UP001652661">
    <property type="component" value="Chromosome 3R"/>
</dbReference>
<evidence type="ECO:0000313" key="2">
    <source>
        <dbReference type="Proteomes" id="UP001652661"/>
    </source>
</evidence>
<evidence type="ECO:0000313" key="3">
    <source>
        <dbReference type="RefSeq" id="XP_017033864.1"/>
    </source>
</evidence>
<dbReference type="GeneID" id="108082813"/>
<feature type="signal peptide" evidence="1">
    <location>
        <begin position="1"/>
        <end position="21"/>
    </location>
</feature>
<dbReference type="RefSeq" id="XP_017033864.1">
    <property type="nucleotide sequence ID" value="XM_017178375.2"/>
</dbReference>
<accession>A0A6P4JGF9</accession>
<dbReference type="AlphaFoldDB" id="A0A6P4JGF9"/>
<feature type="chain" id="PRO_5027739753" evidence="1">
    <location>
        <begin position="22"/>
        <end position="152"/>
    </location>
</feature>
<dbReference type="OrthoDB" id="7817150at2759"/>
<evidence type="ECO:0000256" key="1">
    <source>
        <dbReference type="SAM" id="SignalP"/>
    </source>
</evidence>
<reference evidence="3" key="1">
    <citation type="submission" date="2025-08" db="UniProtKB">
        <authorList>
            <consortium name="RefSeq"/>
        </authorList>
    </citation>
    <scope>IDENTIFICATION</scope>
    <source>
        <strain evidence="3">14028-0561.14</strain>
        <tissue evidence="3">Whole fly</tissue>
    </source>
</reference>